<dbReference type="Proteomes" id="UP000000768">
    <property type="component" value="Chromosome 2"/>
</dbReference>
<dbReference type="eggNOG" id="KOG0800">
    <property type="taxonomic scope" value="Eukaryota"/>
</dbReference>
<evidence type="ECO:0000256" key="1">
    <source>
        <dbReference type="ARBA" id="ARBA00022723"/>
    </source>
</evidence>
<reference evidence="9" key="2">
    <citation type="journal article" date="2018" name="Plant J.">
        <title>The Sorghum bicolor reference genome: improved assembly, gene annotations, a transcriptome atlas, and signatures of genome organization.</title>
        <authorList>
            <person name="McCormick R.F."/>
            <person name="Truong S.K."/>
            <person name="Sreedasyam A."/>
            <person name="Jenkins J."/>
            <person name="Shu S."/>
            <person name="Sims D."/>
            <person name="Kennedy M."/>
            <person name="Amirebrahimi M."/>
            <person name="Weers B.D."/>
            <person name="McKinley B."/>
            <person name="Mattison A."/>
            <person name="Morishige D.T."/>
            <person name="Grimwood J."/>
            <person name="Schmutz J."/>
            <person name="Mullet J.E."/>
        </authorList>
    </citation>
    <scope>NUCLEOTIDE SEQUENCE [LARGE SCALE GENOMIC DNA]</scope>
    <source>
        <strain evidence="9">cv. BTx623</strain>
    </source>
</reference>
<dbReference type="PROSITE" id="PS50089">
    <property type="entry name" value="ZF_RING_2"/>
    <property type="match status" value="1"/>
</dbReference>
<dbReference type="InParanoid" id="A0A1W0W4V4"/>
<dbReference type="Gene3D" id="3.30.40.10">
    <property type="entry name" value="Zinc/RING finger domain, C3HC4 (zinc finger)"/>
    <property type="match status" value="1"/>
</dbReference>
<dbReference type="GO" id="GO:0008270">
    <property type="term" value="F:zinc ion binding"/>
    <property type="evidence" value="ECO:0007669"/>
    <property type="project" value="UniProtKB-KW"/>
</dbReference>
<evidence type="ECO:0000256" key="4">
    <source>
        <dbReference type="PROSITE-ProRule" id="PRU00175"/>
    </source>
</evidence>
<dbReference type="EMBL" id="CM000761">
    <property type="protein sequence ID" value="OQU89439.1"/>
    <property type="molecule type" value="Genomic_DNA"/>
</dbReference>
<evidence type="ECO:0000259" key="7">
    <source>
        <dbReference type="PROSITE" id="PS50089"/>
    </source>
</evidence>
<accession>A0A1W0W4V4</accession>
<dbReference type="OMA" id="NSSCRAC"/>
<dbReference type="GO" id="GO:0061630">
    <property type="term" value="F:ubiquitin protein ligase activity"/>
    <property type="evidence" value="ECO:0000318"/>
    <property type="project" value="GO_Central"/>
</dbReference>
<keyword evidence="6" id="KW-1133">Transmembrane helix</keyword>
<dbReference type="Pfam" id="PF13639">
    <property type="entry name" value="zf-RING_2"/>
    <property type="match status" value="1"/>
</dbReference>
<dbReference type="SUPFAM" id="SSF57850">
    <property type="entry name" value="RING/U-box"/>
    <property type="match status" value="1"/>
</dbReference>
<reference evidence="8 9" key="1">
    <citation type="journal article" date="2009" name="Nature">
        <title>The Sorghum bicolor genome and the diversification of grasses.</title>
        <authorList>
            <person name="Paterson A.H."/>
            <person name="Bowers J.E."/>
            <person name="Bruggmann R."/>
            <person name="Dubchak I."/>
            <person name="Grimwood J."/>
            <person name="Gundlach H."/>
            <person name="Haberer G."/>
            <person name="Hellsten U."/>
            <person name="Mitros T."/>
            <person name="Poliakov A."/>
            <person name="Schmutz J."/>
            <person name="Spannagl M."/>
            <person name="Tang H."/>
            <person name="Wang X."/>
            <person name="Wicker T."/>
            <person name="Bharti A.K."/>
            <person name="Chapman J."/>
            <person name="Feltus F.A."/>
            <person name="Gowik U."/>
            <person name="Grigoriev I.V."/>
            <person name="Lyons E."/>
            <person name="Maher C.A."/>
            <person name="Martis M."/>
            <person name="Narechania A."/>
            <person name="Otillar R.P."/>
            <person name="Penning B.W."/>
            <person name="Salamov A.A."/>
            <person name="Wang Y."/>
            <person name="Zhang L."/>
            <person name="Carpita N.C."/>
            <person name="Freeling M."/>
            <person name="Gingle A.R."/>
            <person name="Hash C.T."/>
            <person name="Keller B."/>
            <person name="Klein P."/>
            <person name="Kresovich S."/>
            <person name="McCann M.C."/>
            <person name="Ming R."/>
            <person name="Peterson D.G."/>
            <person name="Mehboob-ur-Rahman"/>
            <person name="Ware D."/>
            <person name="Westhoff P."/>
            <person name="Mayer K.F."/>
            <person name="Messing J."/>
            <person name="Rokhsar D.S."/>
        </authorList>
    </citation>
    <scope>NUCLEOTIDE SEQUENCE [LARGE SCALE GENOMIC DNA]</scope>
    <source>
        <strain evidence="9">cv. BTx623</strain>
    </source>
</reference>
<keyword evidence="6" id="KW-0812">Transmembrane</keyword>
<dbReference type="AlphaFoldDB" id="A0A1W0W4V4"/>
<evidence type="ECO:0000313" key="9">
    <source>
        <dbReference type="Proteomes" id="UP000000768"/>
    </source>
</evidence>
<organism evidence="8 9">
    <name type="scientific">Sorghum bicolor</name>
    <name type="common">Sorghum</name>
    <name type="synonym">Sorghum vulgare</name>
    <dbReference type="NCBI Taxonomy" id="4558"/>
    <lineage>
        <taxon>Eukaryota</taxon>
        <taxon>Viridiplantae</taxon>
        <taxon>Streptophyta</taxon>
        <taxon>Embryophyta</taxon>
        <taxon>Tracheophyta</taxon>
        <taxon>Spermatophyta</taxon>
        <taxon>Magnoliopsida</taxon>
        <taxon>Liliopsida</taxon>
        <taxon>Poales</taxon>
        <taxon>Poaceae</taxon>
        <taxon>PACMAD clade</taxon>
        <taxon>Panicoideae</taxon>
        <taxon>Andropogonodae</taxon>
        <taxon>Andropogoneae</taxon>
        <taxon>Sorghinae</taxon>
        <taxon>Sorghum</taxon>
    </lineage>
</organism>
<feature type="compositionally biased region" description="Low complexity" evidence="5">
    <location>
        <begin position="151"/>
        <end position="168"/>
    </location>
</feature>
<evidence type="ECO:0000256" key="3">
    <source>
        <dbReference type="ARBA" id="ARBA00022833"/>
    </source>
</evidence>
<feature type="region of interest" description="Disordered" evidence="5">
    <location>
        <begin position="143"/>
        <end position="168"/>
    </location>
</feature>
<dbReference type="SMART" id="SM00184">
    <property type="entry name" value="RING"/>
    <property type="match status" value="1"/>
</dbReference>
<proteinExistence type="predicted"/>
<keyword evidence="2 4" id="KW-0863">Zinc-finger</keyword>
<gene>
    <name evidence="8" type="ORF">SORBI_3002G189800</name>
</gene>
<keyword evidence="3" id="KW-0862">Zinc</keyword>
<dbReference type="PANTHER" id="PTHR45798">
    <property type="entry name" value="RING-H2 FINGER PROTEIN ATL61-RELATED-RELATED"/>
    <property type="match status" value="1"/>
</dbReference>
<name>A0A1W0W4V4_SORBI</name>
<protein>
    <recommendedName>
        <fullName evidence="7">RING-type domain-containing protein</fullName>
    </recommendedName>
</protein>
<evidence type="ECO:0000256" key="5">
    <source>
        <dbReference type="SAM" id="MobiDB-lite"/>
    </source>
</evidence>
<evidence type="ECO:0000256" key="6">
    <source>
        <dbReference type="SAM" id="Phobius"/>
    </source>
</evidence>
<keyword evidence="6" id="KW-0472">Membrane</keyword>
<feature type="region of interest" description="Disordered" evidence="5">
    <location>
        <begin position="55"/>
        <end position="89"/>
    </location>
</feature>
<sequence length="248" mass="26183">MEAASNATCCCCGCVCVSGSITVCCGFPHRDKPSCHHLQFSTAVGPPQLLADHQAQRKQQAMALANRTSSHTASTPPSPAGAGPPPRPVDQWGPNSSCRACLSDLAAVVVVLVCFSCVALCLHYAAGVLLRCLHRHRRRRRRRRAAREEAQAQAQEPKPLSDADGGSAGASPVVAGVWAEAECAICLAELDDDLEGGGERVRVRVLPACGHGFHAACVEAWLATRASCPTCRAPSSSRSRPSRTTRQP</sequence>
<dbReference type="SMART" id="SM01197">
    <property type="entry name" value="FANCL_C"/>
    <property type="match status" value="1"/>
</dbReference>
<feature type="compositionally biased region" description="Pro residues" evidence="5">
    <location>
        <begin position="76"/>
        <end position="88"/>
    </location>
</feature>
<feature type="transmembrane region" description="Helical" evidence="6">
    <location>
        <begin position="105"/>
        <end position="133"/>
    </location>
</feature>
<dbReference type="PANTHER" id="PTHR45798:SF77">
    <property type="entry name" value="OS08G0330301 PROTEIN"/>
    <property type="match status" value="1"/>
</dbReference>
<keyword evidence="1" id="KW-0479">Metal-binding</keyword>
<evidence type="ECO:0000313" key="8">
    <source>
        <dbReference type="EMBL" id="OQU89439.1"/>
    </source>
</evidence>
<dbReference type="InterPro" id="IPR052788">
    <property type="entry name" value="RING-type_E3_ligase_ATL"/>
</dbReference>
<dbReference type="InterPro" id="IPR013083">
    <property type="entry name" value="Znf_RING/FYVE/PHD"/>
</dbReference>
<dbReference type="Gramene" id="OQU89439">
    <property type="protein sequence ID" value="OQU89439"/>
    <property type="gene ID" value="SORBI_3002G189800"/>
</dbReference>
<dbReference type="InterPro" id="IPR001841">
    <property type="entry name" value="Znf_RING"/>
</dbReference>
<evidence type="ECO:0000256" key="2">
    <source>
        <dbReference type="ARBA" id="ARBA00022771"/>
    </source>
</evidence>
<keyword evidence="9" id="KW-1185">Reference proteome</keyword>
<feature type="domain" description="RING-type" evidence="7">
    <location>
        <begin position="183"/>
        <end position="232"/>
    </location>
</feature>